<dbReference type="Proteomes" id="UP001501303">
    <property type="component" value="Unassembled WGS sequence"/>
</dbReference>
<evidence type="ECO:0000313" key="3">
    <source>
        <dbReference type="EMBL" id="GAA1908862.1"/>
    </source>
</evidence>
<dbReference type="Pfam" id="PF09359">
    <property type="entry name" value="VTC"/>
    <property type="match status" value="1"/>
</dbReference>
<dbReference type="EMBL" id="BAAAMJ010000015">
    <property type="protein sequence ID" value="GAA1908862.1"/>
    <property type="molecule type" value="Genomic_DNA"/>
</dbReference>
<comment type="caution">
    <text evidence="3">The sequence shown here is derived from an EMBL/GenBank/DDBJ whole genome shotgun (WGS) entry which is preliminary data.</text>
</comment>
<dbReference type="InterPro" id="IPR042267">
    <property type="entry name" value="VTC_sf"/>
</dbReference>
<evidence type="ECO:0000256" key="1">
    <source>
        <dbReference type="SAM" id="MobiDB-lite"/>
    </source>
</evidence>
<evidence type="ECO:0000313" key="4">
    <source>
        <dbReference type="Proteomes" id="UP001501303"/>
    </source>
</evidence>
<keyword evidence="4" id="KW-1185">Reference proteome</keyword>
<accession>A0ABN2P2A4</accession>
<dbReference type="RefSeq" id="WP_344260267.1">
    <property type="nucleotide sequence ID" value="NZ_BAAAMJ010000015.1"/>
</dbReference>
<dbReference type="InterPro" id="IPR033469">
    <property type="entry name" value="CYTH-like_dom_sf"/>
</dbReference>
<dbReference type="Gene3D" id="3.20.100.30">
    <property type="entry name" value="VTC, catalytic tunnel domain"/>
    <property type="match status" value="1"/>
</dbReference>
<sequence>MSHARLGAALAGLPPIGLEELVSRALLQTRVDRKYVLPVDTVRTLLRRLPAGTRVLEIDDDRSFAYRSLYFDTPDLVSYLLTARRRRRRFKIRTRLYEQSSECWLEVKVRGTRGSTVKQRLPYHPDDHGTLAPGRPFVDATLAEHQVAGRERFAFVPTLTTRYRRTTLYLPDTNSRVTIDTDLMWQDDTHRIHLPSLAVVETKTGSTASQADRLLWRLHHRPSRISKYATGLAALRPHLPSGPWRRTLRREFPSSTLRTEPPARIPSRDLPDAVTDRAEARTAGSRG</sequence>
<feature type="region of interest" description="Disordered" evidence="1">
    <location>
        <begin position="243"/>
        <end position="287"/>
    </location>
</feature>
<organism evidence="3 4">
    <name type="scientific">Streptomyces sodiiphilus</name>
    <dbReference type="NCBI Taxonomy" id="226217"/>
    <lineage>
        <taxon>Bacteria</taxon>
        <taxon>Bacillati</taxon>
        <taxon>Actinomycetota</taxon>
        <taxon>Actinomycetes</taxon>
        <taxon>Kitasatosporales</taxon>
        <taxon>Streptomycetaceae</taxon>
        <taxon>Streptomyces</taxon>
    </lineage>
</organism>
<gene>
    <name evidence="3" type="ORF">GCM10009716_18510</name>
</gene>
<dbReference type="InterPro" id="IPR018966">
    <property type="entry name" value="VTC_domain"/>
</dbReference>
<proteinExistence type="predicted"/>
<reference evidence="3 4" key="1">
    <citation type="journal article" date="2019" name="Int. J. Syst. Evol. Microbiol.">
        <title>The Global Catalogue of Microorganisms (GCM) 10K type strain sequencing project: providing services to taxonomists for standard genome sequencing and annotation.</title>
        <authorList>
            <consortium name="The Broad Institute Genomics Platform"/>
            <consortium name="The Broad Institute Genome Sequencing Center for Infectious Disease"/>
            <person name="Wu L."/>
            <person name="Ma J."/>
        </authorList>
    </citation>
    <scope>NUCLEOTIDE SEQUENCE [LARGE SCALE GENOMIC DNA]</scope>
    <source>
        <strain evidence="3 4">JCM 13581</strain>
    </source>
</reference>
<feature type="domain" description="VTC" evidence="2">
    <location>
        <begin position="30"/>
        <end position="235"/>
    </location>
</feature>
<evidence type="ECO:0000259" key="2">
    <source>
        <dbReference type="Pfam" id="PF09359"/>
    </source>
</evidence>
<name>A0ABN2P2A4_9ACTN</name>
<feature type="compositionally biased region" description="Basic and acidic residues" evidence="1">
    <location>
        <begin position="266"/>
        <end position="280"/>
    </location>
</feature>
<dbReference type="SUPFAM" id="SSF55154">
    <property type="entry name" value="CYTH-like phosphatases"/>
    <property type="match status" value="1"/>
</dbReference>
<dbReference type="CDD" id="cd07750">
    <property type="entry name" value="PolyPPase_VTC_like"/>
    <property type="match status" value="1"/>
</dbReference>
<protein>
    <submittedName>
        <fullName evidence="3">VTC domain-containing protein</fullName>
    </submittedName>
</protein>